<keyword evidence="2" id="KW-1185">Reference proteome</keyword>
<evidence type="ECO:0008006" key="3">
    <source>
        <dbReference type="Google" id="ProtNLM"/>
    </source>
</evidence>
<dbReference type="NCBIfam" id="NF047503">
    <property type="entry name" value="LB_137_fam"/>
    <property type="match status" value="1"/>
</dbReference>
<comment type="caution">
    <text evidence="1">The sequence shown here is derived from an EMBL/GenBank/DDBJ whole genome shotgun (WGS) entry which is preliminary data.</text>
</comment>
<dbReference type="RefSeq" id="WP_205280190.1">
    <property type="nucleotide sequence ID" value="NZ_JAFFPU010000044.1"/>
</dbReference>
<evidence type="ECO:0000313" key="2">
    <source>
        <dbReference type="Proteomes" id="UP000724686"/>
    </source>
</evidence>
<protein>
    <recommendedName>
        <fullName evidence="3">DUF5683 domain-containing protein</fullName>
    </recommendedName>
</protein>
<organism evidence="1 2">
    <name type="scientific">Leptospira ainlahdjerensis</name>
    <dbReference type="NCBI Taxonomy" id="2810033"/>
    <lineage>
        <taxon>Bacteria</taxon>
        <taxon>Pseudomonadati</taxon>
        <taxon>Spirochaetota</taxon>
        <taxon>Spirochaetia</taxon>
        <taxon>Leptospirales</taxon>
        <taxon>Leptospiraceae</taxon>
        <taxon>Leptospira</taxon>
    </lineage>
</organism>
<sequence length="331" mass="37843">MKWVLLLILICSILTEQLIAHRVVLKSGEVVTGEWKESEGHNDHIVIITNGTEKKIEKKDILELFFEDLGNRLCFTPKIEAERKCGLKLLKLSSQTAYYMDEKNRYLRISLQDLKDLTLEEPSTRILEQLSQTGFRLLISSIQNQNIPSTIQKVNGESVFVQGASGTEPFEIARKEILAITYVLEEKSPEKKEENPKEQAITFVDYLIPGYYLKNQGHRKSGFTLMGLTAFFATGALHEFIAAQKANSGPPTLVPQGNGSFLWLESENEQFQKHKQLNQMFLLSLAFSYLLNTTLLTFPVTYEFLFQETELPLRPSVEKDQKIEMKINISF</sequence>
<gene>
    <name evidence="1" type="ORF">JWG45_13455</name>
</gene>
<proteinExistence type="predicted"/>
<dbReference type="Proteomes" id="UP000724686">
    <property type="component" value="Unassembled WGS sequence"/>
</dbReference>
<evidence type="ECO:0000313" key="1">
    <source>
        <dbReference type="EMBL" id="MBM9578158.1"/>
    </source>
</evidence>
<accession>A0ABS2UDX9</accession>
<dbReference type="EMBL" id="JAFFPU010000044">
    <property type="protein sequence ID" value="MBM9578158.1"/>
    <property type="molecule type" value="Genomic_DNA"/>
</dbReference>
<name>A0ABS2UDX9_9LEPT</name>
<reference evidence="1 2" key="1">
    <citation type="submission" date="2021-02" db="EMBL/GenBank/DDBJ databases">
        <title>Leptospira ainlahdjerensis sp. nov., Leptospira ainazelensis sp. nov., Leptospira abararensis sp. nov. and Leptospira chreensis sp. nov., four new species isolated from water sources in Algeria.</title>
        <authorList>
            <person name="Amara Korba A."/>
            <person name="Kainiu M."/>
            <person name="Vincent A.T."/>
            <person name="Mariet J.-F."/>
            <person name="Veyrier F.J."/>
            <person name="Goarant C."/>
            <person name="Picardeau M."/>
        </authorList>
    </citation>
    <scope>NUCLEOTIDE SEQUENCE [LARGE SCALE GENOMIC DNA]</scope>
    <source>
        <strain evidence="1 2">201903070</strain>
    </source>
</reference>